<feature type="transmembrane region" description="Helical" evidence="1">
    <location>
        <begin position="63"/>
        <end position="83"/>
    </location>
</feature>
<feature type="transmembrane region" description="Helical" evidence="1">
    <location>
        <begin position="182"/>
        <end position="203"/>
    </location>
</feature>
<evidence type="ECO:0008006" key="4">
    <source>
        <dbReference type="Google" id="ProtNLM"/>
    </source>
</evidence>
<accession>A0A1E5T166</accession>
<dbReference type="RefSeq" id="WP_069836605.1">
    <property type="nucleotide sequence ID" value="NZ_MDGQ01000005.1"/>
</dbReference>
<dbReference type="OrthoDB" id="5946463at2"/>
<keyword evidence="1" id="KW-1133">Transmembrane helix</keyword>
<protein>
    <recommendedName>
        <fullName evidence="4">ABC transporter permease</fullName>
    </recommendedName>
</protein>
<feature type="transmembrane region" description="Helical" evidence="1">
    <location>
        <begin position="234"/>
        <end position="251"/>
    </location>
</feature>
<keyword evidence="3" id="KW-1185">Reference proteome</keyword>
<dbReference type="STRING" id="1563681.BFP71_16925"/>
<reference evidence="2 3" key="1">
    <citation type="submission" date="2016-08" db="EMBL/GenBank/DDBJ databases">
        <title>Draft genome of Fabibacter sp. strain SK-8.</title>
        <authorList>
            <person name="Wong S.-K."/>
            <person name="Hamasaki K."/>
            <person name="Yoshizawa S."/>
        </authorList>
    </citation>
    <scope>NUCLEOTIDE SEQUENCE [LARGE SCALE GENOMIC DNA]</scope>
    <source>
        <strain evidence="2 3">SK-8</strain>
    </source>
</reference>
<dbReference type="Pfam" id="PF12730">
    <property type="entry name" value="ABC2_membrane_4"/>
    <property type="match status" value="1"/>
</dbReference>
<dbReference type="CDD" id="cd21809">
    <property type="entry name" value="ABC-2_lan_permease-like"/>
    <property type="match status" value="1"/>
</dbReference>
<feature type="transmembrane region" description="Helical" evidence="1">
    <location>
        <begin position="113"/>
        <end position="136"/>
    </location>
</feature>
<dbReference type="EMBL" id="MDGQ01000005">
    <property type="protein sequence ID" value="OEK05101.1"/>
    <property type="molecule type" value="Genomic_DNA"/>
</dbReference>
<keyword evidence="1" id="KW-0472">Membrane</keyword>
<evidence type="ECO:0000313" key="2">
    <source>
        <dbReference type="EMBL" id="OEK05101.1"/>
    </source>
</evidence>
<dbReference type="Proteomes" id="UP000095552">
    <property type="component" value="Unassembled WGS sequence"/>
</dbReference>
<feature type="transmembrane region" description="Helical" evidence="1">
    <location>
        <begin position="148"/>
        <end position="170"/>
    </location>
</feature>
<comment type="caution">
    <text evidence="2">The sequence shown here is derived from an EMBL/GenBank/DDBJ whole genome shotgun (WGS) entry which is preliminary data.</text>
</comment>
<sequence length="259" mass="29385">MNSAIALKRGISAELYKFRRTFILWFLILAPAFIPVINLIIFLSRGDVIMAEGGNPWSKLLQFSIDPANFLFPFFVMIVALFVNSIEYNSNTWKLIYTQPLSRTVVYLSKVKVFAFMIFSSLMLFGTFTVLVGYILKVAAPELGFDQAFGISIFFKLSFKVFLATMGYASIQFWLSQRFKNLILPLGIGIAGFISFMILVQGWKYAPYHPYGYQILGLGSVADPNFSLWGNMEFIYRSLGLAVVIYTIGGIEKVRKRII</sequence>
<dbReference type="PANTHER" id="PTHR37305:SF1">
    <property type="entry name" value="MEMBRANE PROTEIN"/>
    <property type="match status" value="1"/>
</dbReference>
<keyword evidence="1" id="KW-0812">Transmembrane</keyword>
<name>A0A1E5T166_9BACT</name>
<proteinExistence type="predicted"/>
<gene>
    <name evidence="2" type="ORF">BFP71_16925</name>
</gene>
<dbReference type="PANTHER" id="PTHR37305">
    <property type="entry name" value="INTEGRAL MEMBRANE PROTEIN-RELATED"/>
    <property type="match status" value="1"/>
</dbReference>
<dbReference type="AlphaFoldDB" id="A0A1E5T166"/>
<organism evidence="2 3">
    <name type="scientific">Roseivirga misakiensis</name>
    <dbReference type="NCBI Taxonomy" id="1563681"/>
    <lineage>
        <taxon>Bacteria</taxon>
        <taxon>Pseudomonadati</taxon>
        <taxon>Bacteroidota</taxon>
        <taxon>Cytophagia</taxon>
        <taxon>Cytophagales</taxon>
        <taxon>Roseivirgaceae</taxon>
        <taxon>Roseivirga</taxon>
    </lineage>
</organism>
<feature type="transmembrane region" description="Helical" evidence="1">
    <location>
        <begin position="21"/>
        <end position="43"/>
    </location>
</feature>
<evidence type="ECO:0000256" key="1">
    <source>
        <dbReference type="SAM" id="Phobius"/>
    </source>
</evidence>
<evidence type="ECO:0000313" key="3">
    <source>
        <dbReference type="Proteomes" id="UP000095552"/>
    </source>
</evidence>